<dbReference type="PROSITE" id="PS00710">
    <property type="entry name" value="PGM_PMM"/>
    <property type="match status" value="1"/>
</dbReference>
<dbReference type="PRINTS" id="PR00509">
    <property type="entry name" value="PGMPMM"/>
</dbReference>
<evidence type="ECO:0000256" key="4">
    <source>
        <dbReference type="ARBA" id="ARBA00012728"/>
    </source>
</evidence>
<dbReference type="Pfam" id="PF15006">
    <property type="entry name" value="DUF4517"/>
    <property type="match status" value="1"/>
</dbReference>
<dbReference type="FunFam" id="3.40.120.10:FF:000004">
    <property type="entry name" value="Phosphoglucomutase 5"/>
    <property type="match status" value="1"/>
</dbReference>
<dbReference type="Pfam" id="PF02880">
    <property type="entry name" value="PGM_PMM_III"/>
    <property type="match status" value="1"/>
</dbReference>
<dbReference type="InterPro" id="IPR036900">
    <property type="entry name" value="A-D-PHexomutase_C_sf"/>
</dbReference>
<comment type="catalytic activity">
    <reaction evidence="12">
        <text>O-phospho-L-seryl-[protein] + alpha-D-glucose 1-phosphate = alpha-D-glucose 1,6-bisphosphate + L-seryl-[protein]</text>
        <dbReference type="Rhea" id="RHEA:68748"/>
        <dbReference type="Rhea" id="RHEA-COMP:9863"/>
        <dbReference type="Rhea" id="RHEA-COMP:11604"/>
        <dbReference type="ChEBI" id="CHEBI:29999"/>
        <dbReference type="ChEBI" id="CHEBI:58392"/>
        <dbReference type="ChEBI" id="CHEBI:58601"/>
        <dbReference type="ChEBI" id="CHEBI:83421"/>
    </reaction>
</comment>
<dbReference type="Pfam" id="PF02879">
    <property type="entry name" value="PGM_PMM_II"/>
    <property type="match status" value="1"/>
</dbReference>
<keyword evidence="9" id="KW-0413">Isomerase</keyword>
<evidence type="ECO:0000259" key="14">
    <source>
        <dbReference type="PROSITE" id="PS50879"/>
    </source>
</evidence>
<keyword evidence="7" id="KW-0479">Metal-binding</keyword>
<dbReference type="Gene3D" id="3.40.970.10">
    <property type="entry name" value="Ribonuclease H1, N-terminal domain"/>
    <property type="match status" value="1"/>
</dbReference>
<evidence type="ECO:0000256" key="10">
    <source>
        <dbReference type="ARBA" id="ARBA00023277"/>
    </source>
</evidence>
<dbReference type="InterPro" id="IPR002156">
    <property type="entry name" value="RNaseH_domain"/>
</dbReference>
<evidence type="ECO:0000256" key="5">
    <source>
        <dbReference type="ARBA" id="ARBA00022526"/>
    </source>
</evidence>
<keyword evidence="5" id="KW-0313">Glucose metabolism</keyword>
<reference evidence="16" key="1">
    <citation type="submission" date="2023-11" db="UniProtKB">
        <authorList>
            <consortium name="WormBaseParasite"/>
        </authorList>
    </citation>
    <scope>IDENTIFICATION</scope>
</reference>
<dbReference type="InterPro" id="IPR037056">
    <property type="entry name" value="RNase_H1_N_sf"/>
</dbReference>
<feature type="region of interest" description="Disordered" evidence="13">
    <location>
        <begin position="1046"/>
        <end position="1088"/>
    </location>
</feature>
<dbReference type="CDD" id="cd09280">
    <property type="entry name" value="RNase_HI_eukaryote_like"/>
    <property type="match status" value="1"/>
</dbReference>
<comment type="catalytic activity">
    <reaction evidence="11">
        <text>alpha-D-glucose 1,6-bisphosphate + L-seryl-[protein] = O-phospho-L-seryl-[protein] + alpha-D-glucose 6-phosphate</text>
        <dbReference type="Rhea" id="RHEA:68752"/>
        <dbReference type="Rhea" id="RHEA-COMP:9863"/>
        <dbReference type="Rhea" id="RHEA-COMP:11604"/>
        <dbReference type="ChEBI" id="CHEBI:29999"/>
        <dbReference type="ChEBI" id="CHEBI:58225"/>
        <dbReference type="ChEBI" id="CHEBI:58392"/>
        <dbReference type="ChEBI" id="CHEBI:83421"/>
    </reaction>
</comment>
<keyword evidence="10" id="KW-0119">Carbohydrate metabolism</keyword>
<dbReference type="InterPro" id="IPR012337">
    <property type="entry name" value="RNaseH-like_sf"/>
</dbReference>
<protein>
    <recommendedName>
        <fullName evidence="4">phosphoglucomutase (alpha-D-glucose-1,6-bisphosphate-dependent)</fullName>
        <ecNumber evidence="4">5.4.2.2</ecNumber>
    </recommendedName>
</protein>
<dbReference type="InterPro" id="IPR036397">
    <property type="entry name" value="RNaseH_sf"/>
</dbReference>
<dbReference type="GO" id="GO:0000287">
    <property type="term" value="F:magnesium ion binding"/>
    <property type="evidence" value="ECO:0007669"/>
    <property type="project" value="InterPro"/>
</dbReference>
<dbReference type="Gene3D" id="3.40.120.10">
    <property type="entry name" value="Alpha-D-Glucose-1,6-Bisphosphate, subunit A, domain 3"/>
    <property type="match status" value="3"/>
</dbReference>
<evidence type="ECO:0000313" key="16">
    <source>
        <dbReference type="WBParaSite" id="SMTH1_65430.1"/>
    </source>
</evidence>
<dbReference type="PROSITE" id="PS50879">
    <property type="entry name" value="RNASE_H_1"/>
    <property type="match status" value="1"/>
</dbReference>
<evidence type="ECO:0000256" key="11">
    <source>
        <dbReference type="ARBA" id="ARBA00049318"/>
    </source>
</evidence>
<evidence type="ECO:0000256" key="7">
    <source>
        <dbReference type="ARBA" id="ARBA00022723"/>
    </source>
</evidence>
<dbReference type="InterPro" id="IPR011320">
    <property type="entry name" value="RNase_H1_N"/>
</dbReference>
<dbReference type="GO" id="GO:0004523">
    <property type="term" value="F:RNA-DNA hybrid ribonuclease activity"/>
    <property type="evidence" value="ECO:0007669"/>
    <property type="project" value="InterPro"/>
</dbReference>
<dbReference type="InterPro" id="IPR016066">
    <property type="entry name" value="A-D-PHexomutase_CS"/>
</dbReference>
<evidence type="ECO:0000256" key="3">
    <source>
        <dbReference type="ARBA" id="ARBA00010231"/>
    </source>
</evidence>
<dbReference type="Proteomes" id="UP000050791">
    <property type="component" value="Unassembled WGS sequence"/>
</dbReference>
<dbReference type="InterPro" id="IPR026794">
    <property type="entry name" value="ADISSP"/>
</dbReference>
<name>A0AA85BP60_9TREM</name>
<dbReference type="Gene3D" id="3.30.420.10">
    <property type="entry name" value="Ribonuclease H-like superfamily/Ribonuclease H"/>
    <property type="match status" value="1"/>
</dbReference>
<feature type="domain" description="RNase H type-1" evidence="14">
    <location>
        <begin position="124"/>
        <end position="271"/>
    </location>
</feature>
<dbReference type="GO" id="GO:0005829">
    <property type="term" value="C:cytosol"/>
    <property type="evidence" value="ECO:0007669"/>
    <property type="project" value="TreeGrafter"/>
</dbReference>
<dbReference type="SUPFAM" id="SSF53098">
    <property type="entry name" value="Ribonuclease H-like"/>
    <property type="match status" value="1"/>
</dbReference>
<dbReference type="InterPro" id="IPR005841">
    <property type="entry name" value="Alpha-D-phosphohexomutase_SF"/>
</dbReference>
<dbReference type="SUPFAM" id="SSF53738">
    <property type="entry name" value="Phosphoglucomutase, first 3 domains"/>
    <property type="match status" value="3"/>
</dbReference>
<dbReference type="InterPro" id="IPR005844">
    <property type="entry name" value="A-D-PHexomutase_a/b/a-I"/>
</dbReference>
<organism evidence="15 16">
    <name type="scientific">Schistosoma mattheei</name>
    <dbReference type="NCBI Taxonomy" id="31246"/>
    <lineage>
        <taxon>Eukaryota</taxon>
        <taxon>Metazoa</taxon>
        <taxon>Spiralia</taxon>
        <taxon>Lophotrochozoa</taxon>
        <taxon>Platyhelminthes</taxon>
        <taxon>Trematoda</taxon>
        <taxon>Digenea</taxon>
        <taxon>Strigeidida</taxon>
        <taxon>Schistosomatoidea</taxon>
        <taxon>Schistosomatidae</taxon>
        <taxon>Schistosoma</taxon>
    </lineage>
</organism>
<comment type="cofactor">
    <cofactor evidence="2">
        <name>Mg(2+)</name>
        <dbReference type="ChEBI" id="CHEBI:18420"/>
    </cofactor>
</comment>
<evidence type="ECO:0000256" key="12">
    <source>
        <dbReference type="ARBA" id="ARBA00049409"/>
    </source>
</evidence>
<evidence type="ECO:0000256" key="9">
    <source>
        <dbReference type="ARBA" id="ARBA00023235"/>
    </source>
</evidence>
<feature type="compositionally biased region" description="Acidic residues" evidence="13">
    <location>
        <begin position="1050"/>
        <end position="1060"/>
    </location>
</feature>
<evidence type="ECO:0000256" key="13">
    <source>
        <dbReference type="SAM" id="MobiDB-lite"/>
    </source>
</evidence>
<dbReference type="InterPro" id="IPR005846">
    <property type="entry name" value="A-D-PHexomutase_a/b/a-III"/>
</dbReference>
<comment type="catalytic activity">
    <reaction evidence="1">
        <text>alpha-D-glucose 1-phosphate = alpha-D-glucose 6-phosphate</text>
        <dbReference type="Rhea" id="RHEA:23536"/>
        <dbReference type="ChEBI" id="CHEBI:58225"/>
        <dbReference type="ChEBI" id="CHEBI:58601"/>
        <dbReference type="EC" id="5.4.2.2"/>
    </reaction>
</comment>
<keyword evidence="8" id="KW-0460">Magnesium</keyword>
<feature type="compositionally biased region" description="Acidic residues" evidence="13">
    <location>
        <begin position="1079"/>
        <end position="1088"/>
    </location>
</feature>
<dbReference type="InterPro" id="IPR016055">
    <property type="entry name" value="A-D-PHexomutase_a/b/a-I/II/III"/>
</dbReference>
<evidence type="ECO:0000313" key="15">
    <source>
        <dbReference type="Proteomes" id="UP000050791"/>
    </source>
</evidence>
<proteinExistence type="inferred from homology"/>
<dbReference type="AlphaFoldDB" id="A0AA85BP60"/>
<dbReference type="Pfam" id="PF02878">
    <property type="entry name" value="PGM_PMM_I"/>
    <property type="match status" value="1"/>
</dbReference>
<dbReference type="GO" id="GO:0006006">
    <property type="term" value="P:glucose metabolic process"/>
    <property type="evidence" value="ECO:0007669"/>
    <property type="project" value="UniProtKB-KW"/>
</dbReference>
<dbReference type="Pfam" id="PF01693">
    <property type="entry name" value="Cauli_VI"/>
    <property type="match status" value="1"/>
</dbReference>
<dbReference type="GO" id="GO:0003676">
    <property type="term" value="F:nucleic acid binding"/>
    <property type="evidence" value="ECO:0007669"/>
    <property type="project" value="InterPro"/>
</dbReference>
<comment type="similarity">
    <text evidence="3">Belongs to the phosphohexose mutase family.</text>
</comment>
<dbReference type="Pfam" id="PF24947">
    <property type="entry name" value="PGM1_C_vert_fung"/>
    <property type="match status" value="1"/>
</dbReference>
<dbReference type="InterPro" id="IPR005845">
    <property type="entry name" value="A-D-PHexomutase_a/b/a-II"/>
</dbReference>
<dbReference type="Pfam" id="PF00075">
    <property type="entry name" value="RNase_H"/>
    <property type="match status" value="1"/>
</dbReference>
<dbReference type="FunFam" id="3.30.310.50:FF:000002">
    <property type="entry name" value="Phosphoglucomutase 5"/>
    <property type="match status" value="1"/>
</dbReference>
<dbReference type="WBParaSite" id="SMTH1_65430.1">
    <property type="protein sequence ID" value="SMTH1_65430.1"/>
    <property type="gene ID" value="SMTH1_65430"/>
</dbReference>
<evidence type="ECO:0000256" key="1">
    <source>
        <dbReference type="ARBA" id="ARBA00000443"/>
    </source>
</evidence>
<dbReference type="Gene3D" id="3.30.310.50">
    <property type="entry name" value="Alpha-D-phosphohexomutase, C-terminal domain"/>
    <property type="match status" value="1"/>
</dbReference>
<accession>A0AA85BP60</accession>
<dbReference type="FunFam" id="3.40.120.10:FF:000006">
    <property type="entry name" value="Phosphoglucomutase PgmA"/>
    <property type="match status" value="1"/>
</dbReference>
<dbReference type="PANTHER" id="PTHR22573">
    <property type="entry name" value="PHOSPHOHEXOMUTASE FAMILY MEMBER"/>
    <property type="match status" value="1"/>
</dbReference>
<sequence>MPLNHLGCFRRPRRMRPVKCLFTVFESVVASASSRVVIGSECQDLVKGYSGACFKKFTSYDEAIKFIEAGHKVGTVLSKKRRIESMNDDLDGRDPLPTKLSPEEHYISSNHVPSTLTFYHDASCPRRVMVYTDGSCNGAHDERRAGYGVYWGPNHPWNVSERLEGEQTNNRAEIEAVICAIKQAHIGGITHLGIVTDSKFTQNCATEWGQRWARNAWKLANGEDAKLKEPVKRLLGVIAESGIEIIWYHVRGHQGVHGNEEADSLANIGSSGDGRYFVRESLQSIIIPICLANGVSELFVGQNGILSTPAASFIIRKHQLNGGILLTASHNPGGLNADFGIKYNCGNGGPAPEKLTDAIFAQSEKLTSYKTVKESLNIQLDCIGSTKYTLSNGQTPIVTIISSVSDYADYMRTLFDFDAIKTLLTGSHQREPFKLLVSGLNGVMGPYIHEILCNQLGLNSELAIKSQPLEDFGGGHPDPNLTYAADLVQVIVADSSIAMAAAFDGDGDRNMLIGRHGFFVSPCDSLAVIADNTDCIKYFQKNGVHGFARSMPTSRALDLVCKSRSMQCYEVPTGWKFFGNLMDAKLCSLCGEESFGTGSDHIREKDGLWALLAWLSILAKRSQIGLPVDVESIVMEHWKKYGRYFFTRYDYENCESSQGDEIINELKKLTDNNRISGHVYTTVSGRQFVCDFCDNFSYVDPVDGSHTTNQGFRLIFNDGTRFVYRLSGTGSSGATLRVYVDTYESDPAKHTIASQEYLKPHIELALELCGVTKITGRIVPNLPINSPSRRKSSKSSEVCLDSEHRTVHFNQMVNEDHSSSSNLSTTISSNPHTLHVARKVSFSDLPLVINVEERQLDGLHQSCITTEDKVIYGEDDDSGHHIEVRLLNRDIDEMPTLPSELKNKPVFEIKLGMLKQATVYRTEFTIPDNLKSGELEILRTVTEMDGHVGVPVNVGASFNLLSCEPIPSPGHGHIIIMEISTTKQSRVNELITLRRVETITDAVCLLLHGISLAKGQGTPLLRSGIHRITENQDYIDSDDYTEWPGYVHTEDDDDQEEESCGVEKAKTTLVATENIDANQGDDNDDESP</sequence>
<dbReference type="NCBIfam" id="NF005737">
    <property type="entry name" value="PRK07564.1-1"/>
    <property type="match status" value="1"/>
</dbReference>
<dbReference type="SUPFAM" id="SSF55957">
    <property type="entry name" value="Phosphoglucomutase, C-terminal domain"/>
    <property type="match status" value="1"/>
</dbReference>
<evidence type="ECO:0000256" key="8">
    <source>
        <dbReference type="ARBA" id="ARBA00022842"/>
    </source>
</evidence>
<keyword evidence="6" id="KW-0597">Phosphoprotein</keyword>
<evidence type="ECO:0000256" key="2">
    <source>
        <dbReference type="ARBA" id="ARBA00001946"/>
    </source>
</evidence>
<dbReference type="GO" id="GO:0004614">
    <property type="term" value="F:phosphoglucomutase activity"/>
    <property type="evidence" value="ECO:0007669"/>
    <property type="project" value="UniProtKB-EC"/>
</dbReference>
<dbReference type="EC" id="5.4.2.2" evidence="4"/>
<evidence type="ECO:0000256" key="6">
    <source>
        <dbReference type="ARBA" id="ARBA00022553"/>
    </source>
</evidence>
<dbReference type="PANTHER" id="PTHR22573:SF2">
    <property type="entry name" value="PHOSPHOGLUCOMUTASE"/>
    <property type="match status" value="1"/>
</dbReference>
<dbReference type="InterPro" id="IPR045244">
    <property type="entry name" value="PGM"/>
</dbReference>